<accession>A0A9D4T7L5</accession>
<sequence length="954" mass="105542">MIGEHGTKLLQQRALLFCVGVWRSDSWEQSVQLPWTPLLPVSGASCTSDRLGEHVGESNPNDGEEVQANAQINVEARGEVAPANIETDAEDVPAVQPRDSRRSGSQAHSSSEDSCSDESSSTFNEEALRAEDHQRPSLRIADVGVFPDKASGAVPKRSAEIQQWTTQRTPKFETIYEMTRKFVHNFTTLHVEREYDIHDVYVCVACSSAQRMLVQIREAITEDQEGRRVALDNATFMNVLVQLCNLDSSHVPRICAVGSREIRTYYQTASCCKIVGTVTLLEDEHSEQLWKRFFGAAANKISTKTYTVKVQGNPRTDGGGYGDVDAFLEQATKRSQLAVDWTGDPPAEADSLIIADCLDARHVMVYDSLKAKEDAAALDVSIAQFHQLSLNRETLREPPNVGDIVGLVVAKDCVQRVLVVKVIEDIGVVWSIDHGRFHKVQWCDLINVAPSLWSLPPAVALAVLQDVEAAPYAKLLRECVRTLRAVTNHDTNEETFHVFMLTKVTTFGVLDVLSDLLHCPDYVTRMTAAECLIKICCRHNGRQAVAKAACVPQALLRLDDLTRSEVDDDSSVAMVTEEMRALFNLLQAMFFCNEQLRLECAETDLLAIVVRAHKSLPPTDTIRQDAERCIRAILGVPPIRRTAEQQKLKRQRKQQQQAQPRDCNRQELHGGYRQDPGTSSDACCPTQRVYKRETAAPAQVRLVTMTPEKVKIATALSCYPKSEALQPMDAAAASSLMPTQIPKPMADVPPSSACTGGAAAAAPRGRFYIRGMLVPLRSDGTREVRPVERIKKASARTLANIACSFLNTWKPCSIYYGISPEGFVRGVMLNQKERDDLRCGVDFTVGNLRPHLTSTSFGVEYVPVLRHAADKPEEAHHFVVEVWVRGVHGIVYTTSDGDCYLREGGVSYQAGTHDVRAWIARVEEKYYLQANNTASLKEGALPAAGDAPWHDAAV</sequence>
<dbReference type="Proteomes" id="UP000821837">
    <property type="component" value="Chromosome 10"/>
</dbReference>
<dbReference type="InterPro" id="IPR029684">
    <property type="entry name" value="Schlafen"/>
</dbReference>
<dbReference type="AlphaFoldDB" id="A0A9D4T7L5"/>
<reference evidence="2" key="1">
    <citation type="journal article" date="2020" name="Cell">
        <title>Large-Scale Comparative Analyses of Tick Genomes Elucidate Their Genetic Diversity and Vector Capacities.</title>
        <authorList>
            <consortium name="Tick Genome and Microbiome Consortium (TIGMIC)"/>
            <person name="Jia N."/>
            <person name="Wang J."/>
            <person name="Shi W."/>
            <person name="Du L."/>
            <person name="Sun Y."/>
            <person name="Zhan W."/>
            <person name="Jiang J.F."/>
            <person name="Wang Q."/>
            <person name="Zhang B."/>
            <person name="Ji P."/>
            <person name="Bell-Sakyi L."/>
            <person name="Cui X.M."/>
            <person name="Yuan T.T."/>
            <person name="Jiang B.G."/>
            <person name="Yang W.F."/>
            <person name="Lam T.T."/>
            <person name="Chang Q.C."/>
            <person name="Ding S.J."/>
            <person name="Wang X.J."/>
            <person name="Zhu J.G."/>
            <person name="Ruan X.D."/>
            <person name="Zhao L."/>
            <person name="Wei J.T."/>
            <person name="Ye R.Z."/>
            <person name="Que T.C."/>
            <person name="Du C.H."/>
            <person name="Zhou Y.H."/>
            <person name="Cheng J.X."/>
            <person name="Dai P.F."/>
            <person name="Guo W.B."/>
            <person name="Han X.H."/>
            <person name="Huang E.J."/>
            <person name="Li L.F."/>
            <person name="Wei W."/>
            <person name="Gao Y.C."/>
            <person name="Liu J.Z."/>
            <person name="Shao H.Z."/>
            <person name="Wang X."/>
            <person name="Wang C.C."/>
            <person name="Yang T.C."/>
            <person name="Huo Q.B."/>
            <person name="Li W."/>
            <person name="Chen H.Y."/>
            <person name="Chen S.E."/>
            <person name="Zhou L.G."/>
            <person name="Ni X.B."/>
            <person name="Tian J.H."/>
            <person name="Sheng Y."/>
            <person name="Liu T."/>
            <person name="Pan Y.S."/>
            <person name="Xia L.Y."/>
            <person name="Li J."/>
            <person name="Zhao F."/>
            <person name="Cao W.C."/>
        </authorList>
    </citation>
    <scope>NUCLEOTIDE SEQUENCE</scope>
    <source>
        <strain evidence="2">Rsan-2018</strain>
    </source>
</reference>
<feature type="compositionally biased region" description="Basic and acidic residues" evidence="1">
    <location>
        <begin position="662"/>
        <end position="672"/>
    </location>
</feature>
<evidence type="ECO:0008006" key="4">
    <source>
        <dbReference type="Google" id="ProtNLM"/>
    </source>
</evidence>
<feature type="region of interest" description="Disordered" evidence="1">
    <location>
        <begin position="648"/>
        <end position="684"/>
    </location>
</feature>
<proteinExistence type="predicted"/>
<keyword evidence="3" id="KW-1185">Reference proteome</keyword>
<feature type="compositionally biased region" description="Low complexity" evidence="1">
    <location>
        <begin position="103"/>
        <end position="121"/>
    </location>
</feature>
<dbReference type="PANTHER" id="PTHR12155">
    <property type="entry name" value="SCHLAFEN"/>
    <property type="match status" value="1"/>
</dbReference>
<dbReference type="Gene3D" id="1.25.10.10">
    <property type="entry name" value="Leucine-rich Repeat Variant"/>
    <property type="match status" value="1"/>
</dbReference>
<evidence type="ECO:0000313" key="2">
    <source>
        <dbReference type="EMBL" id="KAH7976135.1"/>
    </source>
</evidence>
<dbReference type="InterPro" id="IPR011989">
    <property type="entry name" value="ARM-like"/>
</dbReference>
<dbReference type="EMBL" id="JABSTV010001246">
    <property type="protein sequence ID" value="KAH7976135.1"/>
    <property type="molecule type" value="Genomic_DNA"/>
</dbReference>
<dbReference type="PANTHER" id="PTHR12155:SF47">
    <property type="entry name" value="SCHLAFEN ALBA-2 DOMAIN-CONTAINING PROTEIN"/>
    <property type="match status" value="1"/>
</dbReference>
<dbReference type="SUPFAM" id="SSF63748">
    <property type="entry name" value="Tudor/PWWP/MBT"/>
    <property type="match status" value="1"/>
</dbReference>
<feature type="region of interest" description="Disordered" evidence="1">
    <location>
        <begin position="82"/>
        <end position="136"/>
    </location>
</feature>
<protein>
    <recommendedName>
        <fullName evidence="4">Schlafen AlbA-2 domain-containing protein</fullName>
    </recommendedName>
</protein>
<feature type="compositionally biased region" description="Basic and acidic residues" evidence="1">
    <location>
        <begin position="126"/>
        <end position="135"/>
    </location>
</feature>
<dbReference type="SUPFAM" id="SSF48371">
    <property type="entry name" value="ARM repeat"/>
    <property type="match status" value="1"/>
</dbReference>
<dbReference type="InterPro" id="IPR016024">
    <property type="entry name" value="ARM-type_fold"/>
</dbReference>
<reference evidence="2" key="2">
    <citation type="submission" date="2021-09" db="EMBL/GenBank/DDBJ databases">
        <authorList>
            <person name="Jia N."/>
            <person name="Wang J."/>
            <person name="Shi W."/>
            <person name="Du L."/>
            <person name="Sun Y."/>
            <person name="Zhan W."/>
            <person name="Jiang J."/>
            <person name="Wang Q."/>
            <person name="Zhang B."/>
            <person name="Ji P."/>
            <person name="Sakyi L.B."/>
            <person name="Cui X."/>
            <person name="Yuan T."/>
            <person name="Jiang B."/>
            <person name="Yang W."/>
            <person name="Lam T.T.-Y."/>
            <person name="Chang Q."/>
            <person name="Ding S."/>
            <person name="Wang X."/>
            <person name="Zhu J."/>
            <person name="Ruan X."/>
            <person name="Zhao L."/>
            <person name="Wei J."/>
            <person name="Que T."/>
            <person name="Du C."/>
            <person name="Cheng J."/>
            <person name="Dai P."/>
            <person name="Han X."/>
            <person name="Huang E."/>
            <person name="Gao Y."/>
            <person name="Liu J."/>
            <person name="Shao H."/>
            <person name="Ye R."/>
            <person name="Li L."/>
            <person name="Wei W."/>
            <person name="Wang X."/>
            <person name="Wang C."/>
            <person name="Huo Q."/>
            <person name="Li W."/>
            <person name="Guo W."/>
            <person name="Chen H."/>
            <person name="Chen S."/>
            <person name="Zhou L."/>
            <person name="Zhou L."/>
            <person name="Ni X."/>
            <person name="Tian J."/>
            <person name="Zhou Y."/>
            <person name="Sheng Y."/>
            <person name="Liu T."/>
            <person name="Pan Y."/>
            <person name="Xia L."/>
            <person name="Li J."/>
            <person name="Zhao F."/>
            <person name="Cao W."/>
        </authorList>
    </citation>
    <scope>NUCLEOTIDE SEQUENCE</scope>
    <source>
        <strain evidence="2">Rsan-2018</strain>
        <tissue evidence="2">Larvae</tissue>
    </source>
</reference>
<evidence type="ECO:0000256" key="1">
    <source>
        <dbReference type="SAM" id="MobiDB-lite"/>
    </source>
</evidence>
<name>A0A9D4T7L5_RHISA</name>
<dbReference type="VEuPathDB" id="VectorBase:RSAN_040381"/>
<organism evidence="2 3">
    <name type="scientific">Rhipicephalus sanguineus</name>
    <name type="common">Brown dog tick</name>
    <name type="synonym">Ixodes sanguineus</name>
    <dbReference type="NCBI Taxonomy" id="34632"/>
    <lineage>
        <taxon>Eukaryota</taxon>
        <taxon>Metazoa</taxon>
        <taxon>Ecdysozoa</taxon>
        <taxon>Arthropoda</taxon>
        <taxon>Chelicerata</taxon>
        <taxon>Arachnida</taxon>
        <taxon>Acari</taxon>
        <taxon>Parasitiformes</taxon>
        <taxon>Ixodida</taxon>
        <taxon>Ixodoidea</taxon>
        <taxon>Ixodidae</taxon>
        <taxon>Rhipicephalinae</taxon>
        <taxon>Rhipicephalus</taxon>
        <taxon>Rhipicephalus</taxon>
    </lineage>
</organism>
<gene>
    <name evidence="2" type="ORF">HPB52_008760</name>
</gene>
<comment type="caution">
    <text evidence="2">The sequence shown here is derived from an EMBL/GenBank/DDBJ whole genome shotgun (WGS) entry which is preliminary data.</text>
</comment>
<evidence type="ECO:0000313" key="3">
    <source>
        <dbReference type="Proteomes" id="UP000821837"/>
    </source>
</evidence>